<dbReference type="InterPro" id="IPR045262">
    <property type="entry name" value="STP/PLT_plant"/>
</dbReference>
<evidence type="ECO:0000256" key="6">
    <source>
        <dbReference type="ARBA" id="ARBA00022847"/>
    </source>
</evidence>
<keyword evidence="6" id="KW-0769">Symport</keyword>
<comment type="similarity">
    <text evidence="9">Belongs to the major facilitator superfamily. Phosphate:H(+) symporter (TC 2.A.1.9) family.</text>
</comment>
<dbReference type="Gene3D" id="1.20.1250.20">
    <property type="entry name" value="MFS general substrate transporter like domains"/>
    <property type="match status" value="1"/>
</dbReference>
<evidence type="ECO:0000256" key="1">
    <source>
        <dbReference type="ARBA" id="ARBA00004141"/>
    </source>
</evidence>
<gene>
    <name evidence="11" type="ORF">Fot_39176</name>
</gene>
<dbReference type="PRINTS" id="PR00171">
    <property type="entry name" value="SUGRTRNSPORT"/>
</dbReference>
<dbReference type="PANTHER" id="PTHR23500">
    <property type="entry name" value="SOLUTE CARRIER FAMILY 2, FACILITATED GLUCOSE TRANSPORTER"/>
    <property type="match status" value="1"/>
</dbReference>
<dbReference type="InterPro" id="IPR003663">
    <property type="entry name" value="Sugar/inositol_transpt"/>
</dbReference>
<dbReference type="SUPFAM" id="SSF103473">
    <property type="entry name" value="MFS general substrate transporter"/>
    <property type="match status" value="1"/>
</dbReference>
<evidence type="ECO:0000256" key="3">
    <source>
        <dbReference type="ARBA" id="ARBA00022448"/>
    </source>
</evidence>
<evidence type="ECO:0000313" key="12">
    <source>
        <dbReference type="Proteomes" id="UP001604277"/>
    </source>
</evidence>
<proteinExistence type="inferred from homology"/>
<dbReference type="InterPro" id="IPR036259">
    <property type="entry name" value="MFS_trans_sf"/>
</dbReference>
<dbReference type="Pfam" id="PF00083">
    <property type="entry name" value="Sugar_tr"/>
    <property type="match status" value="1"/>
</dbReference>
<protein>
    <submittedName>
        <fullName evidence="11">Sugar transport protein 1</fullName>
    </submittedName>
</protein>
<dbReference type="GO" id="GO:0016020">
    <property type="term" value="C:membrane"/>
    <property type="evidence" value="ECO:0007669"/>
    <property type="project" value="UniProtKB-SubCell"/>
</dbReference>
<keyword evidence="5 10" id="KW-0812">Transmembrane</keyword>
<keyword evidence="4 11" id="KW-0762">Sugar transport</keyword>
<comment type="caution">
    <text evidence="11">The sequence shown here is derived from an EMBL/GenBank/DDBJ whole genome shotgun (WGS) entry which is preliminary data.</text>
</comment>
<evidence type="ECO:0000256" key="5">
    <source>
        <dbReference type="ARBA" id="ARBA00022692"/>
    </source>
</evidence>
<evidence type="ECO:0000256" key="2">
    <source>
        <dbReference type="ARBA" id="ARBA00010992"/>
    </source>
</evidence>
<evidence type="ECO:0000256" key="4">
    <source>
        <dbReference type="ARBA" id="ARBA00022597"/>
    </source>
</evidence>
<dbReference type="EMBL" id="JBFOLJ010000011">
    <property type="protein sequence ID" value="KAL2495419.1"/>
    <property type="molecule type" value="Genomic_DNA"/>
</dbReference>
<feature type="transmembrane region" description="Helical" evidence="10">
    <location>
        <begin position="196"/>
        <end position="214"/>
    </location>
</feature>
<organism evidence="11 12">
    <name type="scientific">Forsythia ovata</name>
    <dbReference type="NCBI Taxonomy" id="205694"/>
    <lineage>
        <taxon>Eukaryota</taxon>
        <taxon>Viridiplantae</taxon>
        <taxon>Streptophyta</taxon>
        <taxon>Embryophyta</taxon>
        <taxon>Tracheophyta</taxon>
        <taxon>Spermatophyta</taxon>
        <taxon>Magnoliopsida</taxon>
        <taxon>eudicotyledons</taxon>
        <taxon>Gunneridae</taxon>
        <taxon>Pentapetalae</taxon>
        <taxon>asterids</taxon>
        <taxon>lamiids</taxon>
        <taxon>Lamiales</taxon>
        <taxon>Oleaceae</taxon>
        <taxon>Forsythieae</taxon>
        <taxon>Forsythia</taxon>
    </lineage>
</organism>
<name>A0ABD1S5G3_9LAMI</name>
<dbReference type="GO" id="GO:0015293">
    <property type="term" value="F:symporter activity"/>
    <property type="evidence" value="ECO:0007669"/>
    <property type="project" value="UniProtKB-KW"/>
</dbReference>
<dbReference type="InterPro" id="IPR005828">
    <property type="entry name" value="MFS_sugar_transport-like"/>
</dbReference>
<evidence type="ECO:0000256" key="8">
    <source>
        <dbReference type="ARBA" id="ARBA00023136"/>
    </source>
</evidence>
<comment type="similarity">
    <text evidence="2">Belongs to the major facilitator superfamily. Sugar transporter (TC 2.A.1.1) family.</text>
</comment>
<accession>A0ABD1S5G3</accession>
<sequence length="262" mass="29961">MKFSGGDIASTIFRKIPARTDAGSRHVVNPPRSDTPNSLVDRRRKEEVKTLLKHIRGVENIDAEFNDILAARNEARLVQNPWQNIIKSRCYQPQLVISILIPFFQYLIGINVIMLYALVLFEMIGFGSDASLMSAVITGVINVLVTCVSIGFAYRWGTRSLFIERGVQMLIFQIAVAALIGVIFGVTRDVTELPKWFTIVVVICIYFYVVRFAWSWGPLGWLYSSEIFSLEIRSAVRVFEKLPHFLVVSRLYIYAQLHLRIW</sequence>
<comment type="subcellular location">
    <subcellularLocation>
        <location evidence="1">Membrane</location>
        <topology evidence="1">Multi-pass membrane protein</topology>
    </subcellularLocation>
</comment>
<feature type="transmembrane region" description="Helical" evidence="10">
    <location>
        <begin position="131"/>
        <end position="154"/>
    </location>
</feature>
<keyword evidence="12" id="KW-1185">Reference proteome</keyword>
<evidence type="ECO:0000256" key="7">
    <source>
        <dbReference type="ARBA" id="ARBA00022989"/>
    </source>
</evidence>
<evidence type="ECO:0000256" key="9">
    <source>
        <dbReference type="ARBA" id="ARBA00044504"/>
    </source>
</evidence>
<feature type="transmembrane region" description="Helical" evidence="10">
    <location>
        <begin position="166"/>
        <end position="184"/>
    </location>
</feature>
<keyword evidence="3" id="KW-0813">Transport</keyword>
<keyword evidence="8 10" id="KW-0472">Membrane</keyword>
<dbReference type="Proteomes" id="UP001604277">
    <property type="component" value="Unassembled WGS sequence"/>
</dbReference>
<feature type="transmembrane region" description="Helical" evidence="10">
    <location>
        <begin position="95"/>
        <end position="119"/>
    </location>
</feature>
<evidence type="ECO:0000313" key="11">
    <source>
        <dbReference type="EMBL" id="KAL2495419.1"/>
    </source>
</evidence>
<reference evidence="12" key="1">
    <citation type="submission" date="2024-07" db="EMBL/GenBank/DDBJ databases">
        <title>Two chromosome-level genome assemblies of Korean endemic species Abeliophyllum distichum and Forsythia ovata (Oleaceae).</title>
        <authorList>
            <person name="Jang H."/>
        </authorList>
    </citation>
    <scope>NUCLEOTIDE SEQUENCE [LARGE SCALE GENOMIC DNA]</scope>
</reference>
<dbReference type="PANTHER" id="PTHR23500:SF574">
    <property type="entry name" value="SUGAR TRANSPORT PROTEIN 1"/>
    <property type="match status" value="1"/>
</dbReference>
<evidence type="ECO:0000256" key="10">
    <source>
        <dbReference type="SAM" id="Phobius"/>
    </source>
</evidence>
<keyword evidence="7 10" id="KW-1133">Transmembrane helix</keyword>
<dbReference type="AlphaFoldDB" id="A0ABD1S5G3"/>